<reference evidence="9 10" key="1">
    <citation type="submission" date="2020-05" db="EMBL/GenBank/DDBJ databases">
        <title>Draft genome sequence of Desulfovibrio sp. strain HN2T.</title>
        <authorList>
            <person name="Ueno A."/>
            <person name="Tamazawa S."/>
            <person name="Tamamura S."/>
            <person name="Murakami T."/>
            <person name="Kiyama T."/>
            <person name="Inomata H."/>
            <person name="Amano Y."/>
            <person name="Miyakawa K."/>
            <person name="Tamaki H."/>
            <person name="Naganuma T."/>
            <person name="Kaneko K."/>
        </authorList>
    </citation>
    <scope>NUCLEOTIDE SEQUENCE [LARGE SCALE GENOMIC DNA]</scope>
    <source>
        <strain evidence="9 10">HN2</strain>
    </source>
</reference>
<dbReference type="InterPro" id="IPR000573">
    <property type="entry name" value="AconitaseA/IPMdHydase_ssu_swvl"/>
</dbReference>
<evidence type="ECO:0000259" key="8">
    <source>
        <dbReference type="Pfam" id="PF00694"/>
    </source>
</evidence>
<dbReference type="Proteomes" id="UP000503840">
    <property type="component" value="Unassembled WGS sequence"/>
</dbReference>
<feature type="domain" description="Aconitase A/isopropylmalate dehydratase small subunit swivel" evidence="8">
    <location>
        <begin position="53"/>
        <end position="105"/>
    </location>
</feature>
<keyword evidence="7" id="KW-0028">Amino-acid biosynthesis</keyword>
<keyword evidence="10" id="KW-1185">Reference proteome</keyword>
<dbReference type="PANTHER" id="PTHR43345">
    <property type="entry name" value="3-ISOPROPYLMALATE DEHYDRATASE SMALL SUBUNIT 2-RELATED-RELATED"/>
    <property type="match status" value="1"/>
</dbReference>
<evidence type="ECO:0000256" key="7">
    <source>
        <dbReference type="HAMAP-Rule" id="MF_01032"/>
    </source>
</evidence>
<dbReference type="Pfam" id="PF00694">
    <property type="entry name" value="Aconitase_C"/>
    <property type="match status" value="1"/>
</dbReference>
<dbReference type="GO" id="GO:0009098">
    <property type="term" value="P:L-leucine biosynthetic process"/>
    <property type="evidence" value="ECO:0007669"/>
    <property type="project" value="UniProtKB-UniRule"/>
</dbReference>
<gene>
    <name evidence="7 9" type="primary">leuD</name>
    <name evidence="9" type="ORF">DSM101010T_09360</name>
</gene>
<dbReference type="CDD" id="cd01577">
    <property type="entry name" value="IPMI_Swivel"/>
    <property type="match status" value="1"/>
</dbReference>
<comment type="caution">
    <text evidence="9">The sequence shown here is derived from an EMBL/GenBank/DDBJ whole genome shotgun (WGS) entry which is preliminary data.</text>
</comment>
<keyword evidence="7" id="KW-0100">Branched-chain amino acid biosynthesis</keyword>
<evidence type="ECO:0000256" key="6">
    <source>
        <dbReference type="ARBA" id="ARBA00023239"/>
    </source>
</evidence>
<evidence type="ECO:0000256" key="2">
    <source>
        <dbReference type="ARBA" id="ARBA00002695"/>
    </source>
</evidence>
<accession>A0A7J0BH94</accession>
<dbReference type="UniPathway" id="UPA00048">
    <property type="reaction ID" value="UER00071"/>
</dbReference>
<dbReference type="GO" id="GO:0003861">
    <property type="term" value="F:3-isopropylmalate dehydratase activity"/>
    <property type="evidence" value="ECO:0007669"/>
    <property type="project" value="UniProtKB-UniRule"/>
</dbReference>
<comment type="subunit">
    <text evidence="5 7">Heterodimer of LeuC and LeuD.</text>
</comment>
<dbReference type="InterPro" id="IPR011827">
    <property type="entry name" value="LeuD_type2/HacB/DmdB"/>
</dbReference>
<comment type="pathway">
    <text evidence="3 7">Amino-acid biosynthesis; L-leucine biosynthesis; L-leucine from 3-methyl-2-oxobutanoate: step 2/4.</text>
</comment>
<keyword evidence="6 7" id="KW-0456">Lyase</keyword>
<dbReference type="NCBIfam" id="TIGR02087">
    <property type="entry name" value="LEUD_arch"/>
    <property type="match status" value="1"/>
</dbReference>
<evidence type="ECO:0000313" key="9">
    <source>
        <dbReference type="EMBL" id="GFM32571.1"/>
    </source>
</evidence>
<sequence length="164" mass="17835">MIYQGTAHKVGDHIDTDAIIPARFLVTTDVKELGANCMEGLEAGWVKRVKEGDIMVGGVNFGCGSSREHAPLSILGAGIPVVVAHSFARIFYRNSFNMGLLLIEVGDDISKISDRDEIALDVEKGVISNKTTGAEIKYPPLPEFMREFLTKGGLIPYVKEKLNA</sequence>
<comment type="catalytic activity">
    <reaction evidence="1 7">
        <text>(2R,3S)-3-isopropylmalate = (2S)-2-isopropylmalate</text>
        <dbReference type="Rhea" id="RHEA:32287"/>
        <dbReference type="ChEBI" id="CHEBI:1178"/>
        <dbReference type="ChEBI" id="CHEBI:35121"/>
        <dbReference type="EC" id="4.2.1.33"/>
    </reaction>
</comment>
<name>A0A7J0BH94_9BACT</name>
<comment type="similarity">
    <text evidence="4 7">Belongs to the LeuD family. LeuD type 2 subfamily.</text>
</comment>
<dbReference type="InterPro" id="IPR050075">
    <property type="entry name" value="LeuD"/>
</dbReference>
<comment type="function">
    <text evidence="2 7">Catalyzes the isomerization between 2-isopropylmalate and 3-isopropylmalate, via the formation of 2-isopropylmaleate.</text>
</comment>
<evidence type="ECO:0000256" key="5">
    <source>
        <dbReference type="ARBA" id="ARBA00011271"/>
    </source>
</evidence>
<evidence type="ECO:0000313" key="10">
    <source>
        <dbReference type="Proteomes" id="UP000503840"/>
    </source>
</evidence>
<dbReference type="EC" id="4.2.1.33" evidence="7"/>
<evidence type="ECO:0000256" key="1">
    <source>
        <dbReference type="ARBA" id="ARBA00000491"/>
    </source>
</evidence>
<dbReference type="InterPro" id="IPR015928">
    <property type="entry name" value="Aconitase/3IPM_dehydase_swvl"/>
</dbReference>
<dbReference type="PANTHER" id="PTHR43345:SF2">
    <property type="entry name" value="3-ISOPROPYLMALATE DEHYDRATASE SMALL SUBUNIT 1"/>
    <property type="match status" value="1"/>
</dbReference>
<evidence type="ECO:0000256" key="3">
    <source>
        <dbReference type="ARBA" id="ARBA00004729"/>
    </source>
</evidence>
<dbReference type="Gene3D" id="3.20.19.10">
    <property type="entry name" value="Aconitase, domain 4"/>
    <property type="match status" value="1"/>
</dbReference>
<evidence type="ECO:0000256" key="4">
    <source>
        <dbReference type="ARBA" id="ARBA00009869"/>
    </source>
</evidence>
<dbReference type="HAMAP" id="MF_01032">
    <property type="entry name" value="LeuD_type2"/>
    <property type="match status" value="1"/>
</dbReference>
<keyword evidence="7" id="KW-0432">Leucine biosynthesis</keyword>
<proteinExistence type="inferred from homology"/>
<dbReference type="AlphaFoldDB" id="A0A7J0BH94"/>
<dbReference type="InterPro" id="IPR033940">
    <property type="entry name" value="IPMI_Swivel"/>
</dbReference>
<dbReference type="SUPFAM" id="SSF52016">
    <property type="entry name" value="LeuD/IlvD-like"/>
    <property type="match status" value="1"/>
</dbReference>
<dbReference type="EMBL" id="BLVO01000012">
    <property type="protein sequence ID" value="GFM32571.1"/>
    <property type="molecule type" value="Genomic_DNA"/>
</dbReference>
<protein>
    <recommendedName>
        <fullName evidence="7">3-isopropylmalate dehydratase small subunit</fullName>
        <ecNumber evidence="7">4.2.1.33</ecNumber>
    </recommendedName>
    <alternativeName>
        <fullName evidence="7">Alpha-IPM isomerase</fullName>
        <shortName evidence="7">IPMI</shortName>
    </alternativeName>
    <alternativeName>
        <fullName evidence="7">Isopropylmalate isomerase</fullName>
    </alternativeName>
</protein>
<dbReference type="RefSeq" id="WP_174404269.1">
    <property type="nucleotide sequence ID" value="NZ_BLVO01000012.1"/>
</dbReference>
<organism evidence="9 10">
    <name type="scientific">Desulfovibrio subterraneus</name>
    <dbReference type="NCBI Taxonomy" id="2718620"/>
    <lineage>
        <taxon>Bacteria</taxon>
        <taxon>Pseudomonadati</taxon>
        <taxon>Thermodesulfobacteriota</taxon>
        <taxon>Desulfovibrionia</taxon>
        <taxon>Desulfovibrionales</taxon>
        <taxon>Desulfovibrionaceae</taxon>
        <taxon>Desulfovibrio</taxon>
    </lineage>
</organism>